<protein>
    <submittedName>
        <fullName evidence="1">Disease resistance protein</fullName>
    </submittedName>
</protein>
<dbReference type="EMBL" id="CM039177">
    <property type="protein sequence ID" value="KAH9696847.1"/>
    <property type="molecule type" value="Genomic_DNA"/>
</dbReference>
<evidence type="ECO:0000313" key="1">
    <source>
        <dbReference type="EMBL" id="KAH9696847.1"/>
    </source>
</evidence>
<comment type="caution">
    <text evidence="1">The sequence shown here is derived from an EMBL/GenBank/DDBJ whole genome shotgun (WGS) entry which is preliminary data.</text>
</comment>
<accession>A0ACB8IIF2</accession>
<keyword evidence="2" id="KW-1185">Reference proteome</keyword>
<organism evidence="1 2">
    <name type="scientific">Citrus sinensis</name>
    <name type="common">Sweet orange</name>
    <name type="synonym">Citrus aurantium var. sinensis</name>
    <dbReference type="NCBI Taxonomy" id="2711"/>
    <lineage>
        <taxon>Eukaryota</taxon>
        <taxon>Viridiplantae</taxon>
        <taxon>Streptophyta</taxon>
        <taxon>Embryophyta</taxon>
        <taxon>Tracheophyta</taxon>
        <taxon>Spermatophyta</taxon>
        <taxon>Magnoliopsida</taxon>
        <taxon>eudicotyledons</taxon>
        <taxon>Gunneridae</taxon>
        <taxon>Pentapetalae</taxon>
        <taxon>rosids</taxon>
        <taxon>malvids</taxon>
        <taxon>Sapindales</taxon>
        <taxon>Rutaceae</taxon>
        <taxon>Aurantioideae</taxon>
        <taxon>Citrus</taxon>
    </lineage>
</organism>
<gene>
    <name evidence="1" type="ORF">KPL71_023356</name>
</gene>
<name>A0ACB8IIF2_CITSI</name>
<sequence length="1385" mass="157791">MAEIIIPFVPEVVRCLAPLKKQLGYLPNYNDNIKKLKESMVDLKNESSSIENRVNDDKSKGKKIEEKVQKWQEKVANLLESATNILENEATADNLPCLKRLFTRYKLSKKAAREGKAIGKLLEAATRFHEVSYRPNYRYLWLKIKRDKDYVAFESRIPALKAIQNALYDDKISIIGVYGMPGVGKTTLVEEVARLAEEAEEDKRFDQMVFSEVSRTPDVKKIQMEIAEQIGLTLDKETEHARASMLYAQLKKSRKILVILDNVWTELHLKDVGIPFGDEHKGCKVLLTTRGRDLLSRMGSEADVRMDILNEEEAWRLFEVKLGNDGLIRRMKSTATQIVKQCGGLPIALEPIAKALRNKTESECWKNALHELRMPTENNFHRELRKAYTAIKLSYDALKGEQLKKIFQLCSLMPKSFFASDLFKYCIGLDIFRGIDMEDARNTLYALVHELKDSCLLLEGYSCREFSMHDVVHDVAILIACGEQKEFLVRNGDVWEWPDKDALKKCYAISWIDSSGGELPEGLECPQLELLLLSSKHSSVDVNIPRSFFTGMRELKVVDLTNMQLFSLPSSIDLLLNLRTLCLDHGTLGDITIIGELKNLEILSLIGSDIVEFPEELGKLTKLRLLDLTNCFHLKVIAANLIASFTRLEELYMSNCFVEWKVEDEGSSSKRSKASLDELMPLPRLTTLEIAVENDNALPEGFFVRELERFRILIGDRSFEPPVILSKDWFRISRSQFLILDHQSLRMLKLKLNCKTICSRKLQGIRKVDYLCLDKFQGVKNILFELDTQGFSQLKHLLVQNNPDLLFIVDSREIVDCDAFPLLELLSLQNLINLKTICVDRLSTESFAELRTMKVENCDELSNIFVLSTTKCLPSLQRIAVIKCNKMKEIFAIGGEEPDVADNSNANEKIEFAQIRYLSLGNLPELKSFFCELRGPSMSPNRRETQEGLTASTGDSEIIVEDMPDTWTSLFNEKVVLPNLEALELCEINAKSIWDNQTPCCFQCLTRLIVWGCQKLKFVFYASMIKSLEQLQHLEIRNCTGLEVIISEEGLGQETPCFAFRRVTNISLCHLPELTCLYPGLHTSEWPELKKLEVFSCDKLYTFASESFSFHSNENNQLHVPKQPFFSFEKIFPNLEELGLSVKDIMMLLQGDFPQDRLFGSLKDMEVRDDDSASVPNALLEKFHRLENLNLSFCSYKELFSNGGQVHLIKKLELICLNDLECLWIPNSNMGGSILQNLEILKVDSCQKLMNLVTPSGAKSLVRLESLTIYGCSAMTQVVISEGDAAAAKEEIVFIKLKSLDLHHLDSLTSFSSGNYTFRFPSLEYLWVIGCPKMKIFTAGDLRTLTESVCYGYGHGEWRSDSNINKIIHQLHEEKLLEKPSMSEV</sequence>
<dbReference type="Proteomes" id="UP000829398">
    <property type="component" value="Chromosome 8"/>
</dbReference>
<evidence type="ECO:0000313" key="2">
    <source>
        <dbReference type="Proteomes" id="UP000829398"/>
    </source>
</evidence>
<proteinExistence type="predicted"/>
<reference evidence="2" key="1">
    <citation type="journal article" date="2023" name="Hortic. Res.">
        <title>A chromosome-level phased genome enabling allele-level studies in sweet orange: a case study on citrus Huanglongbing tolerance.</title>
        <authorList>
            <person name="Wu B."/>
            <person name="Yu Q."/>
            <person name="Deng Z."/>
            <person name="Duan Y."/>
            <person name="Luo F."/>
            <person name="Gmitter F. Jr."/>
        </authorList>
    </citation>
    <scope>NUCLEOTIDE SEQUENCE [LARGE SCALE GENOMIC DNA]</scope>
    <source>
        <strain evidence="2">cv. Valencia</strain>
    </source>
</reference>